<dbReference type="PANTHER" id="PTHR37079:SF4">
    <property type="entry name" value="SERINE_THREONINE-PROTEIN KINASE ATM"/>
    <property type="match status" value="1"/>
</dbReference>
<dbReference type="OrthoDB" id="381190at2759"/>
<keyword evidence="10 20" id="KW-0547">Nucleotide-binding</keyword>
<evidence type="ECO:0000256" key="14">
    <source>
        <dbReference type="ARBA" id="ARBA00022853"/>
    </source>
</evidence>
<evidence type="ECO:0000256" key="16">
    <source>
        <dbReference type="ARBA" id="ARBA00023242"/>
    </source>
</evidence>
<dbReference type="InterPro" id="IPR003152">
    <property type="entry name" value="FATC_dom"/>
</dbReference>
<dbReference type="Pfam" id="PF00454">
    <property type="entry name" value="PI3_PI4_kinase"/>
    <property type="match status" value="1"/>
</dbReference>
<keyword evidence="7 20" id="KW-0158">Chromosome</keyword>
<dbReference type="SMART" id="SM01342">
    <property type="entry name" value="TAN"/>
    <property type="match status" value="1"/>
</dbReference>
<evidence type="ECO:0000313" key="26">
    <source>
        <dbReference type="EMBL" id="KAJ5152276.1"/>
    </source>
</evidence>
<dbReference type="PROSITE" id="PS51189">
    <property type="entry name" value="FAT"/>
    <property type="match status" value="1"/>
</dbReference>
<keyword evidence="14 20" id="KW-0156">Chromatin regulator</keyword>
<evidence type="ECO:0000256" key="19">
    <source>
        <dbReference type="ARBA" id="ARBA00048679"/>
    </source>
</evidence>
<evidence type="ECO:0000256" key="20">
    <source>
        <dbReference type="RuleBase" id="RU365027"/>
    </source>
</evidence>
<evidence type="ECO:0000256" key="17">
    <source>
        <dbReference type="ARBA" id="ARBA00025079"/>
    </source>
</evidence>
<dbReference type="PANTHER" id="PTHR37079">
    <property type="entry name" value="SERINE/THREONINE-PROTEIN KINASE ATM"/>
    <property type="match status" value="1"/>
</dbReference>
<dbReference type="EMBL" id="JAPQKO010000008">
    <property type="protein sequence ID" value="KAJ5152276.1"/>
    <property type="molecule type" value="Genomic_DNA"/>
</dbReference>
<keyword evidence="13 20" id="KW-0067">ATP-binding</keyword>
<evidence type="ECO:0000256" key="21">
    <source>
        <dbReference type="SAM" id="Coils"/>
    </source>
</evidence>
<evidence type="ECO:0000259" key="23">
    <source>
        <dbReference type="PROSITE" id="PS50290"/>
    </source>
</evidence>
<keyword evidence="8 20" id="KW-0723">Serine/threonine-protein kinase</keyword>
<feature type="coiled-coil region" evidence="21">
    <location>
        <begin position="2280"/>
        <end position="2307"/>
    </location>
</feature>
<dbReference type="SUPFAM" id="SSF48371">
    <property type="entry name" value="ARM repeat"/>
    <property type="match status" value="1"/>
</dbReference>
<keyword evidence="12 20" id="KW-0418">Kinase</keyword>
<dbReference type="Pfam" id="PF02260">
    <property type="entry name" value="FATC"/>
    <property type="match status" value="1"/>
</dbReference>
<keyword evidence="16 20" id="KW-0539">Nucleus</keyword>
<comment type="catalytic activity">
    <reaction evidence="18 20">
        <text>L-threonyl-[protein] + ATP = O-phospho-L-threonyl-[protein] + ADP + H(+)</text>
        <dbReference type="Rhea" id="RHEA:46608"/>
        <dbReference type="Rhea" id="RHEA-COMP:11060"/>
        <dbReference type="Rhea" id="RHEA-COMP:11605"/>
        <dbReference type="ChEBI" id="CHEBI:15378"/>
        <dbReference type="ChEBI" id="CHEBI:30013"/>
        <dbReference type="ChEBI" id="CHEBI:30616"/>
        <dbReference type="ChEBI" id="CHEBI:61977"/>
        <dbReference type="ChEBI" id="CHEBI:456216"/>
        <dbReference type="EC" id="2.7.11.1"/>
    </reaction>
</comment>
<feature type="compositionally biased region" description="Polar residues" evidence="22">
    <location>
        <begin position="191"/>
        <end position="200"/>
    </location>
</feature>
<evidence type="ECO:0000256" key="13">
    <source>
        <dbReference type="ARBA" id="ARBA00022840"/>
    </source>
</evidence>
<evidence type="ECO:0000256" key="11">
    <source>
        <dbReference type="ARBA" id="ARBA00022763"/>
    </source>
</evidence>
<dbReference type="InterPro" id="IPR036940">
    <property type="entry name" value="PI3/4_kinase_cat_sf"/>
</dbReference>
<keyword evidence="15 20" id="KW-0779">Telomere</keyword>
<evidence type="ECO:0000256" key="6">
    <source>
        <dbReference type="ARBA" id="ARBA00014619"/>
    </source>
</evidence>
<evidence type="ECO:0000256" key="10">
    <source>
        <dbReference type="ARBA" id="ARBA00022741"/>
    </source>
</evidence>
<organism evidence="26 27">
    <name type="scientific">Penicillium capsulatum</name>
    <dbReference type="NCBI Taxonomy" id="69766"/>
    <lineage>
        <taxon>Eukaryota</taxon>
        <taxon>Fungi</taxon>
        <taxon>Dikarya</taxon>
        <taxon>Ascomycota</taxon>
        <taxon>Pezizomycotina</taxon>
        <taxon>Eurotiomycetes</taxon>
        <taxon>Eurotiomycetidae</taxon>
        <taxon>Eurotiales</taxon>
        <taxon>Aspergillaceae</taxon>
        <taxon>Penicillium</taxon>
    </lineage>
</organism>
<comment type="catalytic activity">
    <reaction evidence="19">
        <text>L-seryl-[protein] + ATP = O-phospho-L-seryl-[protein] + ADP + H(+)</text>
        <dbReference type="Rhea" id="RHEA:17989"/>
        <dbReference type="Rhea" id="RHEA-COMP:9863"/>
        <dbReference type="Rhea" id="RHEA-COMP:11604"/>
        <dbReference type="ChEBI" id="CHEBI:15378"/>
        <dbReference type="ChEBI" id="CHEBI:29999"/>
        <dbReference type="ChEBI" id="CHEBI:30616"/>
        <dbReference type="ChEBI" id="CHEBI:83421"/>
        <dbReference type="ChEBI" id="CHEBI:456216"/>
        <dbReference type="EC" id="2.7.11.1"/>
    </reaction>
</comment>
<gene>
    <name evidence="26" type="ORF">N7492_010571</name>
</gene>
<evidence type="ECO:0000256" key="5">
    <source>
        <dbReference type="ARBA" id="ARBA00012513"/>
    </source>
</evidence>
<evidence type="ECO:0000256" key="18">
    <source>
        <dbReference type="ARBA" id="ARBA00047899"/>
    </source>
</evidence>
<dbReference type="SMART" id="SM01343">
    <property type="entry name" value="FATC"/>
    <property type="match status" value="1"/>
</dbReference>
<dbReference type="GO" id="GO:0006325">
    <property type="term" value="P:chromatin organization"/>
    <property type="evidence" value="ECO:0007669"/>
    <property type="project" value="UniProtKB-KW"/>
</dbReference>
<dbReference type="GO" id="GO:0035556">
    <property type="term" value="P:intracellular signal transduction"/>
    <property type="evidence" value="ECO:0007669"/>
    <property type="project" value="UniProtKB-ARBA"/>
</dbReference>
<keyword evidence="11 20" id="KW-0227">DNA damage</keyword>
<dbReference type="PROSITE" id="PS51190">
    <property type="entry name" value="FATC"/>
    <property type="match status" value="1"/>
</dbReference>
<keyword evidence="21" id="KW-0175">Coiled coil</keyword>
<reference evidence="26" key="1">
    <citation type="submission" date="2022-11" db="EMBL/GenBank/DDBJ databases">
        <authorList>
            <person name="Petersen C."/>
        </authorList>
    </citation>
    <scope>NUCLEOTIDE SEQUENCE</scope>
    <source>
        <strain evidence="26">IBT 21917</strain>
    </source>
</reference>
<evidence type="ECO:0000256" key="4">
    <source>
        <dbReference type="ARBA" id="ARBA00011370"/>
    </source>
</evidence>
<evidence type="ECO:0000256" key="12">
    <source>
        <dbReference type="ARBA" id="ARBA00022777"/>
    </source>
</evidence>
<comment type="function">
    <text evidence="17 20">Serine/threonine protein kinase which activates checkpoint signaling upon genotoxic stresses such as ionizing radiation (IR), ultraviolet light (UV), or DNA replication stalling, thereby acting as a DNA damage sensor. Recognizes the substrate consensus sequence [ST]-Q. Phosphorylates histone H2A to form H2AS128ph (gamma-H2A) at sites of DNA damage, involved in the regulation of DNA damage response mechanism. Required for the control of telomere length and genome stability.</text>
</comment>
<protein>
    <recommendedName>
        <fullName evidence="6 20">Serine/threonine-protein kinase Tel1</fullName>
        <ecNumber evidence="5 20">2.7.11.1</ecNumber>
    </recommendedName>
</protein>
<dbReference type="PROSITE" id="PS50290">
    <property type="entry name" value="PI3_4_KINASE_3"/>
    <property type="match status" value="1"/>
</dbReference>
<dbReference type="CDD" id="cd05171">
    <property type="entry name" value="PIKKc_ATM"/>
    <property type="match status" value="1"/>
</dbReference>
<reference evidence="26" key="2">
    <citation type="journal article" date="2023" name="IMA Fungus">
        <title>Comparative genomic study of the Penicillium genus elucidates a diverse pangenome and 15 lateral gene transfer events.</title>
        <authorList>
            <person name="Petersen C."/>
            <person name="Sorensen T."/>
            <person name="Nielsen M.R."/>
            <person name="Sondergaard T.E."/>
            <person name="Sorensen J.L."/>
            <person name="Fitzpatrick D.A."/>
            <person name="Frisvad J.C."/>
            <person name="Nielsen K.L."/>
        </authorList>
    </citation>
    <scope>NUCLEOTIDE SEQUENCE</scope>
    <source>
        <strain evidence="26">IBT 21917</strain>
    </source>
</reference>
<dbReference type="GO" id="GO:0005524">
    <property type="term" value="F:ATP binding"/>
    <property type="evidence" value="ECO:0007669"/>
    <property type="project" value="UniProtKB-KW"/>
</dbReference>
<dbReference type="GO" id="GO:0000781">
    <property type="term" value="C:chromosome, telomeric region"/>
    <property type="evidence" value="ECO:0007669"/>
    <property type="project" value="UniProtKB-SubCell"/>
</dbReference>
<dbReference type="GO" id="GO:0005634">
    <property type="term" value="C:nucleus"/>
    <property type="evidence" value="ECO:0007669"/>
    <property type="project" value="UniProtKB-SubCell"/>
</dbReference>
<dbReference type="Gene3D" id="3.30.1010.10">
    <property type="entry name" value="Phosphatidylinositol 3-kinase Catalytic Subunit, Chain A, domain 4"/>
    <property type="match status" value="1"/>
</dbReference>
<evidence type="ECO:0000256" key="2">
    <source>
        <dbReference type="ARBA" id="ARBA00004574"/>
    </source>
</evidence>
<evidence type="ECO:0000256" key="15">
    <source>
        <dbReference type="ARBA" id="ARBA00022895"/>
    </source>
</evidence>
<dbReference type="PROSITE" id="PS00916">
    <property type="entry name" value="PI3_4_KINASE_2"/>
    <property type="match status" value="1"/>
</dbReference>
<evidence type="ECO:0000259" key="25">
    <source>
        <dbReference type="PROSITE" id="PS51190"/>
    </source>
</evidence>
<feature type="region of interest" description="Disordered" evidence="22">
    <location>
        <begin position="2828"/>
        <end position="2855"/>
    </location>
</feature>
<dbReference type="InterPro" id="IPR016024">
    <property type="entry name" value="ARM-type_fold"/>
</dbReference>
<comment type="subunit">
    <text evidence="4">Associates with DNA double-strand breaks.</text>
</comment>
<dbReference type="GO" id="GO:0006281">
    <property type="term" value="P:DNA repair"/>
    <property type="evidence" value="ECO:0007669"/>
    <property type="project" value="InterPro"/>
</dbReference>
<evidence type="ECO:0000256" key="1">
    <source>
        <dbReference type="ARBA" id="ARBA00004123"/>
    </source>
</evidence>
<feature type="domain" description="FATC" evidence="25">
    <location>
        <begin position="2868"/>
        <end position="2900"/>
    </location>
</feature>
<dbReference type="InterPro" id="IPR018936">
    <property type="entry name" value="PI3/4_kinase_CS"/>
</dbReference>
<dbReference type="FunFam" id="3.30.1010.10:FF:000019">
    <property type="entry name" value="Serine/threonine-protein kinase Tel1"/>
    <property type="match status" value="1"/>
</dbReference>
<dbReference type="InterPro" id="IPR014009">
    <property type="entry name" value="PIK_FAT"/>
</dbReference>
<keyword evidence="27" id="KW-1185">Reference proteome</keyword>
<comment type="subcellular location">
    <subcellularLocation>
        <location evidence="2 20">Chromosome</location>
        <location evidence="2 20">Telomere</location>
    </subcellularLocation>
    <subcellularLocation>
        <location evidence="1 20">Nucleus</location>
    </subcellularLocation>
</comment>
<evidence type="ECO:0000259" key="24">
    <source>
        <dbReference type="PROSITE" id="PS51189"/>
    </source>
</evidence>
<feature type="compositionally biased region" description="Polar residues" evidence="22">
    <location>
        <begin position="2841"/>
        <end position="2852"/>
    </location>
</feature>
<evidence type="ECO:0000313" key="27">
    <source>
        <dbReference type="Proteomes" id="UP001146351"/>
    </source>
</evidence>
<proteinExistence type="inferred from homology"/>
<comment type="similarity">
    <text evidence="3 20">Belongs to the PI3/PI4-kinase family. ATM subfamily.</text>
</comment>
<comment type="caution">
    <text evidence="26">The sequence shown here is derived from an EMBL/GenBank/DDBJ whole genome shotgun (WGS) entry which is preliminary data.</text>
</comment>
<sequence>MGEIFLEKAVGLLASDKQKDRTDGLADLKHVLQQNRHNAKLLNLNDKACHKIFDSLFRVMTIERTAFVRSQRSQARKPSSARISACASVLRIAVDIFYRNLRAKSVRAILDHIIETIPIPGEGLWEFLSVDYTKCLTSLLHYPPHIEHLGDAEWEKLMDFCLAAISVQESDDCQLSIRNGYRSAHEDLPNASDSRSTPSRMTPVPTTRAKYVGDRNAIGEVVVCIQLLTTCPSAPVQAAAENILQCLVKFVKSPSMMAGNAPQLAFSSINAVVSKVLFDQSELVRLTLLELVPVIRRLWTAKSHNLKDELLVTIMFCVVILVDSARRKPSEYLAQLTEGFANTLQSDYTKRSERELLQIDEVLFFKTATDQSRLIYGPRLGTSRSEHTWTLIWAIATLLKLSEDITTWVAGHDSSEKTSTKRQRLTSGVEDVFRDALSAARPQRICALQVVSLLSNDIDAERKAPFFERLIPQITDDNGVVSSWTMIALASIANTPCAKLPSFIQIWPRVAELATRALSSTITSRAACKLLESIITADLLEISDLTEIVRVVLASATLSGPASISDAALDLWALIGRKRTQLNSSIIQNAPSQICTWLREAWAVGPMTNRVQMAHLAMFARPFDLLNLFFACTNRPSVPSQHFPTGPMGPVAKTWLFLHENCEISNYIFDIGTITTKCDLWTQGKAWALETSIQSTQQDADEVVVLELLRSKSEIFVQTWNAMSEDRSQHITADVLQIYASFCIVSALYEACVSQESKHQLQDLRRNCHFLWTRLCDSLADCEPDSMIPILELLSPILPPITSSTFASVSWIAFRSLLCPLSGLLDRQHAGLKGFSAPGDLMDLDDQIPSQGDQESNDLAMLTSNRESTPLVSDNATFHRYMTLRVSILLRAHEQTDVNGRASSSLVAYLTGLNRGDLLSAQSILPKVYGLCSTMERDQLLQILEDLGEKCLQSYEMERCEAAHNLCIRMMTSFVTSWAEGQSDDLNESAADLYNWCMEVLLERKRASSKVGIALSELVQTVLNVCPSYGSDQSLSSPRTSLFNILQAGDMQVKFSVAGFVPTLFGQFLLKDHDAVFDDVLESLPRDPDWVEGIALRLFALSQVASKWHTLLRRSMYHIFETPAQVPDSLDYAKKCTSFVFRALGLHDARELFRLFAPQILYTWMETQNVSSMPFGIFGYGSLQEMLIDTKDEIAGQMIMRGKESEIEELAGAIEISQMEILKTAFHKAEAYSIARDITTPPEQGSQPRGVEIRLRKLLGAEEFMTQIESHFPQIIAIFFKSLDRYDQIERAFSKRPNFHYAMDIQNKIHDKTPVLNPLPANQQPSFRARYLLDEIEFLCQQTGFELEAIWTPTLASFVCRSLLESIHPALGPFHTCSVIRKLKILVCLAGSVMLRDYPYEMLLHALLPFLAETHCSAEALGLFLYLLEAGKQYLIETPGFLAGICISALVSLRKLFWSPIESDTGGSQLNAFVEETRRSYQWLCNFVEGCSSPNWSEETKSSFSQMFALAQKLPESDDKSSAATERQLVSDVLKDRDSASSLLGKPLGDLILSLLCPDFKHYASSRDSEVDFVAEPAHIASLWQTLHQFNGGVEYRLWAAQAIGRSFATSGKINEDFLREQDLSLFKVPTLSEDADAFCFSKASILEILCKKLPIHDNLEAGIIERTLQLILNNVAEFPDFQPCAEVIPESLMKSLIWSPYACPQISLSASETERCAAQETSASGLSAGDWARNISLLLTNAALDDPVIGSMCKILNAIPGLAAQLLPYIVHDVLLIEGEKHGQLRKSVSDIFNQILIEANEETITHAKLVINCVLYLRNQPVPKEATIVERDRWLEIDYSEASSAAHRCGLQKTSLLFLEIQASRVISGSRRSSVVKYEPPIDLMHNVFKNIDDPDLFYGIQQGSSLTTVMERLEYESSGLKNLLFQSAQYDSEIQMSDSANPFGVLKALNSTNLQGIANTMLSAQGVRKDAPVSFDSVLQAATSLQRWDVPISPIDSSPLATVFRAFQSVNSSLSLADMTDCLDDCLLKTLDSLLGASGSAINLRKTMRALGFMTEMSDIVQSTSTENLEEGWGQIMSRSNWLKTESYHEVGEILSWHEALFSSIRKNGTFMSMTDLTPARSRLLEAKVFRRSLEVTRNHGVSQASLKSAISLSRLAEPCAELGLNIDGAAKFDLANVLWDQGEMTASIRMLQQLKGQGDLHKQDIPLSRAELLVTLGHHVAEARLEKPDTILQDYLSPAVKELKAASDGETAGRVYHGFATFCDQQLLNPDGLEDFKRVEQLRDRKEKELLGLEDMMKSAEGRERESLRIFRAKAKQWFDLDDREYQRLLRSREAFLQQSLENYLLALRESDAYNNDGLRFCALWLDKSNSRIANAAVSRYLSQVPSHKFAPLMNQLSSRLLDISDDFQPLLTALVYKICVEHPFHGMYQIFASSKSKGGKDPSSHSRFRAANKLVDRLKNDNYIGPTWVAVHNMNITYVRFAVDKPDSKYKSGAKIALKKLATGERLGHDIVTYKLPPPTMKIELRADKDYSNVPAVAKFSPEFTIASGVSAPKIVTAVATNGIRYKQLYKGGNDDLRQDAIMEQVFEQVSSLLKDHQPTRQRNLGIRTYKVLPLTLNAGIIEFVPNTIPLHDFLMPAHQRYFPKDMKPSACRKHVADVQTRSFEQRVRTYRHVTEHFHPVMKYFFMEKFNNPDDWFSKRLSYTRSTASISILGHVLGLGDRHGHNILLDEKTGEVVHIDLGVAFEQGRILPVPEVVPFRLTRDLVDGFGITKTEGVFRRCCEFTLEALRQDSYSIMTILDVLRYDPLYSWTVSPLRMKKMQDNQEAGDGPPVLPGNTTDKSSTNEPSEADRALTVVAKKLSKTLSVTATVNELIQQATDEKNLAVLYCGWASYA</sequence>
<dbReference type="InterPro" id="IPR044107">
    <property type="entry name" value="PIKKc_ATM"/>
</dbReference>
<keyword evidence="9 20" id="KW-0808">Transferase</keyword>
<dbReference type="Pfam" id="PF11640">
    <property type="entry name" value="TAN"/>
    <property type="match status" value="1"/>
</dbReference>
<evidence type="ECO:0000256" key="7">
    <source>
        <dbReference type="ARBA" id="ARBA00022454"/>
    </source>
</evidence>
<dbReference type="SUPFAM" id="SSF56112">
    <property type="entry name" value="Protein kinase-like (PK-like)"/>
    <property type="match status" value="1"/>
</dbReference>
<dbReference type="GO" id="GO:0004674">
    <property type="term" value="F:protein serine/threonine kinase activity"/>
    <property type="evidence" value="ECO:0007669"/>
    <property type="project" value="UniProtKB-KW"/>
</dbReference>
<dbReference type="SMART" id="SM00146">
    <property type="entry name" value="PI3Kc"/>
    <property type="match status" value="1"/>
</dbReference>
<dbReference type="Gene3D" id="1.10.1070.11">
    <property type="entry name" value="Phosphatidylinositol 3-/4-kinase, catalytic domain"/>
    <property type="match status" value="1"/>
</dbReference>
<evidence type="ECO:0000256" key="9">
    <source>
        <dbReference type="ARBA" id="ARBA00022679"/>
    </source>
</evidence>
<evidence type="ECO:0000256" key="8">
    <source>
        <dbReference type="ARBA" id="ARBA00022527"/>
    </source>
</evidence>
<evidence type="ECO:0000256" key="3">
    <source>
        <dbReference type="ARBA" id="ARBA00010769"/>
    </source>
</evidence>
<dbReference type="InterPro" id="IPR038980">
    <property type="entry name" value="ATM_plant"/>
</dbReference>
<accession>A0A9W9HML9</accession>
<dbReference type="EC" id="2.7.11.1" evidence="5 20"/>
<dbReference type="FunFam" id="1.10.1070.11:FF:000025">
    <property type="entry name" value="Serine/threonine-protein kinase Tel1"/>
    <property type="match status" value="1"/>
</dbReference>
<evidence type="ECO:0000256" key="22">
    <source>
        <dbReference type="SAM" id="MobiDB-lite"/>
    </source>
</evidence>
<dbReference type="Proteomes" id="UP001146351">
    <property type="component" value="Unassembled WGS sequence"/>
</dbReference>
<feature type="domain" description="FAT" evidence="24">
    <location>
        <begin position="1843"/>
        <end position="2441"/>
    </location>
</feature>
<feature type="region of interest" description="Disordered" evidence="22">
    <location>
        <begin position="186"/>
        <end position="205"/>
    </location>
</feature>
<dbReference type="InterPro" id="IPR021668">
    <property type="entry name" value="TAN"/>
</dbReference>
<dbReference type="InterPro" id="IPR000403">
    <property type="entry name" value="PI3/4_kinase_cat_dom"/>
</dbReference>
<feature type="domain" description="PI3K/PI4K catalytic" evidence="23">
    <location>
        <begin position="2545"/>
        <end position="2857"/>
    </location>
</feature>
<name>A0A9W9HML9_9EURO</name>
<dbReference type="InterPro" id="IPR011009">
    <property type="entry name" value="Kinase-like_dom_sf"/>
</dbReference>